<name>A0A7S8C2C1_9HYPH</name>
<evidence type="ECO:0000313" key="1">
    <source>
        <dbReference type="EMBL" id="QPC42083.1"/>
    </source>
</evidence>
<accession>A0A7S8C2C1</accession>
<keyword evidence="2" id="KW-1185">Reference proteome</keyword>
<sequence>MGRLHTHPAFFHGDADDRRIALRYLLEAWEEAVIDGIDCDNLATAAIFAALSDMVAVYGEEPVARMAEELPRRIRHGEFTVHRTTQ</sequence>
<dbReference type="AlphaFoldDB" id="A0A7S8C2C1"/>
<dbReference type="KEGG" id="kmn:HW532_04785"/>
<gene>
    <name evidence="1" type="ORF">HW532_04785</name>
</gene>
<dbReference type="RefSeq" id="WP_213163313.1">
    <property type="nucleotide sequence ID" value="NZ_CP058214.1"/>
</dbReference>
<reference evidence="1 2" key="1">
    <citation type="submission" date="2020-06" db="EMBL/GenBank/DDBJ databases">
        <title>Genome sequence of 2 isolates from Red Sea Mangroves.</title>
        <authorList>
            <person name="Sefrji F."/>
            <person name="Michoud G."/>
            <person name="Merlino G."/>
            <person name="Daffonchio D."/>
        </authorList>
    </citation>
    <scope>NUCLEOTIDE SEQUENCE [LARGE SCALE GENOMIC DNA]</scope>
    <source>
        <strain evidence="1 2">R1DC25</strain>
    </source>
</reference>
<protein>
    <submittedName>
        <fullName evidence="1">Uncharacterized protein</fullName>
    </submittedName>
</protein>
<proteinExistence type="predicted"/>
<dbReference type="Proteomes" id="UP000593594">
    <property type="component" value="Chromosome"/>
</dbReference>
<organism evidence="1 2">
    <name type="scientific">Kaustia mangrovi</name>
    <dbReference type="NCBI Taxonomy" id="2593653"/>
    <lineage>
        <taxon>Bacteria</taxon>
        <taxon>Pseudomonadati</taxon>
        <taxon>Pseudomonadota</taxon>
        <taxon>Alphaproteobacteria</taxon>
        <taxon>Hyphomicrobiales</taxon>
        <taxon>Parvibaculaceae</taxon>
        <taxon>Kaustia</taxon>
    </lineage>
</organism>
<evidence type="ECO:0000313" key="2">
    <source>
        <dbReference type="Proteomes" id="UP000593594"/>
    </source>
</evidence>
<dbReference type="EMBL" id="CP058214">
    <property type="protein sequence ID" value="QPC42083.1"/>
    <property type="molecule type" value="Genomic_DNA"/>
</dbReference>